<gene>
    <name evidence="2" type="ORF">SAMN04489732_14316</name>
</gene>
<feature type="transmembrane region" description="Helical" evidence="1">
    <location>
        <begin position="88"/>
        <end position="107"/>
    </location>
</feature>
<name>A0A1H8YSG1_9PSEU</name>
<reference evidence="2 3" key="1">
    <citation type="submission" date="2016-10" db="EMBL/GenBank/DDBJ databases">
        <authorList>
            <person name="de Groot N.N."/>
        </authorList>
    </citation>
    <scope>NUCLEOTIDE SEQUENCE [LARGE SCALE GENOMIC DNA]</scope>
    <source>
        <strain evidence="2 3">DSM 44993</strain>
    </source>
</reference>
<dbReference type="EMBL" id="FOEF01000043">
    <property type="protein sequence ID" value="SEP54328.1"/>
    <property type="molecule type" value="Genomic_DNA"/>
</dbReference>
<protein>
    <recommendedName>
        <fullName evidence="4">DUF1616 domain-containing protein</fullName>
    </recommendedName>
</protein>
<keyword evidence="1" id="KW-1133">Transmembrane helix</keyword>
<dbReference type="STRING" id="394193.SAMN04489732_14316"/>
<feature type="transmembrane region" description="Helical" evidence="1">
    <location>
        <begin position="34"/>
        <end position="53"/>
    </location>
</feature>
<dbReference type="AlphaFoldDB" id="A0A1H8YSG1"/>
<evidence type="ECO:0000313" key="2">
    <source>
        <dbReference type="EMBL" id="SEP54328.1"/>
    </source>
</evidence>
<feature type="transmembrane region" description="Helical" evidence="1">
    <location>
        <begin position="60"/>
        <end position="82"/>
    </location>
</feature>
<dbReference type="RefSeq" id="WP_091629552.1">
    <property type="nucleotide sequence ID" value="NZ_FOEF01000043.1"/>
</dbReference>
<sequence>MTARITTAVTAALLAVTAITAAFAVLDLQGPVRVVVTLLFLFLVPGWSVVTFFRPGSSSLTWALVIAASVAIDLLGAQLMLLTTWRPALASVFALVVCAVLLGFHLVTARRAAGGHA</sequence>
<keyword evidence="3" id="KW-1185">Reference proteome</keyword>
<keyword evidence="1" id="KW-0472">Membrane</keyword>
<evidence type="ECO:0000256" key="1">
    <source>
        <dbReference type="SAM" id="Phobius"/>
    </source>
</evidence>
<organism evidence="2 3">
    <name type="scientific">Amycolatopsis saalfeldensis</name>
    <dbReference type="NCBI Taxonomy" id="394193"/>
    <lineage>
        <taxon>Bacteria</taxon>
        <taxon>Bacillati</taxon>
        <taxon>Actinomycetota</taxon>
        <taxon>Actinomycetes</taxon>
        <taxon>Pseudonocardiales</taxon>
        <taxon>Pseudonocardiaceae</taxon>
        <taxon>Amycolatopsis</taxon>
    </lineage>
</organism>
<dbReference type="Proteomes" id="UP000198582">
    <property type="component" value="Unassembled WGS sequence"/>
</dbReference>
<keyword evidence="1" id="KW-0812">Transmembrane</keyword>
<evidence type="ECO:0008006" key="4">
    <source>
        <dbReference type="Google" id="ProtNLM"/>
    </source>
</evidence>
<evidence type="ECO:0000313" key="3">
    <source>
        <dbReference type="Proteomes" id="UP000198582"/>
    </source>
</evidence>
<accession>A0A1H8YSG1</accession>
<proteinExistence type="predicted"/>